<comment type="caution">
    <text evidence="3">The sequence shown here is derived from an EMBL/GenBank/DDBJ whole genome shotgun (WGS) entry which is preliminary data.</text>
</comment>
<organism evidence="3 4">
    <name type="scientific">Brumimicrobium glaciale</name>
    <dbReference type="NCBI Taxonomy" id="200475"/>
    <lineage>
        <taxon>Bacteria</taxon>
        <taxon>Pseudomonadati</taxon>
        <taxon>Bacteroidota</taxon>
        <taxon>Flavobacteriia</taxon>
        <taxon>Flavobacteriales</taxon>
        <taxon>Crocinitomicaceae</taxon>
        <taxon>Brumimicrobium</taxon>
    </lineage>
</organism>
<feature type="domain" description="Peptidase M1 membrane alanine aminopeptidase" evidence="2">
    <location>
        <begin position="332"/>
        <end position="536"/>
    </location>
</feature>
<name>A0A4Q4KH81_9FLAO</name>
<dbReference type="OrthoDB" id="9814383at2"/>
<evidence type="ECO:0000313" key="3">
    <source>
        <dbReference type="EMBL" id="RYM32613.1"/>
    </source>
</evidence>
<feature type="region of interest" description="Disordered" evidence="1">
    <location>
        <begin position="568"/>
        <end position="588"/>
    </location>
</feature>
<accession>A0A4Q4KH81</accession>
<dbReference type="Proteomes" id="UP000293952">
    <property type="component" value="Unassembled WGS sequence"/>
</dbReference>
<reference evidence="3 4" key="1">
    <citation type="submission" date="2019-02" db="EMBL/GenBank/DDBJ databases">
        <title>Genome sequence of the sea-ice species Brumimicrobium glaciale.</title>
        <authorList>
            <person name="Bowman J.P."/>
        </authorList>
    </citation>
    <scope>NUCLEOTIDE SEQUENCE [LARGE SCALE GENOMIC DNA]</scope>
    <source>
        <strain evidence="3 4">IC156</strain>
    </source>
</reference>
<dbReference type="GO" id="GO:0070006">
    <property type="term" value="F:metalloaminopeptidase activity"/>
    <property type="evidence" value="ECO:0007669"/>
    <property type="project" value="TreeGrafter"/>
</dbReference>
<dbReference type="PANTHER" id="PTHR11533:SF174">
    <property type="entry name" value="PUROMYCIN-SENSITIVE AMINOPEPTIDASE-RELATED"/>
    <property type="match status" value="1"/>
</dbReference>
<proteinExistence type="predicted"/>
<dbReference type="PANTHER" id="PTHR11533">
    <property type="entry name" value="PROTEASE M1 ZINC METALLOPROTEASE"/>
    <property type="match status" value="1"/>
</dbReference>
<feature type="compositionally biased region" description="Polar residues" evidence="1">
    <location>
        <begin position="578"/>
        <end position="587"/>
    </location>
</feature>
<sequence length="740" mass="86486">MNKFRQLKQELATPNVYRTASGAPGHEYYQQQANYDIKIELDDEKQTIHGKERITYINNSPDRLDYLWLQLDQNMRAQGSDSKLIQVERMEDFNTLAKVHSKMFVFDGGYKIDYIKATNGEDMDYAINKTMLRIDLKEPLQPGKSISFDLKWWYNINDRMKIGGRAGYEYFPEDENYLYTIAKFFPRMCVYNDVEGWQNKQFLGRGEFTLPFGDYNVEIKVPDDHVIAATGVLQNESQVLTSKQRERLAAAKKDFSKPTIIVTQEEATENEKTKSKKTKVWKFKAENVRDFAFASSRKFIWDVMPVKIEDKTTLAMSYYPKEGNPLWEKYSTEVVAHTLEVYSDHTIAYPYPVAISVHAAAIGMEYPMICFNYGRPEKDGTYPPRTKYGMMSVIIHEVGHNFFPMIINSDERQWTWMDEGLNTFLQYVAEQKWERNYPSRRGPAYMISDYMGGDKEYISPIMTNSESIWQFGNNAYGKPATALNILRETIMGRELFDHAFKVYANRWAFKHPTPADFFRTMEDASGVDLDWFWRGWFYSTDHVDIAMTDVKWFQMNTGNPQIEKQVEKNESERGSEFIGTQRNQADTNKTRLERKPALADYYNTQDPFAIESADNEDFEKLQGTLSQEDKDLLNSGMHFYELNFSNIGGLVMPLIIKAEFIDGSEEVIRIPAEIWRRHNFQVSKVLYFDKEVSAFILDPFLETADTDISNNSWPRKVEPTRFKMFKESRINENPMQRSKR</sequence>
<dbReference type="GO" id="GO:0005737">
    <property type="term" value="C:cytoplasm"/>
    <property type="evidence" value="ECO:0007669"/>
    <property type="project" value="TreeGrafter"/>
</dbReference>
<dbReference type="AlphaFoldDB" id="A0A4Q4KH81"/>
<dbReference type="GO" id="GO:0043171">
    <property type="term" value="P:peptide catabolic process"/>
    <property type="evidence" value="ECO:0007669"/>
    <property type="project" value="TreeGrafter"/>
</dbReference>
<keyword evidence="4" id="KW-1185">Reference proteome</keyword>
<dbReference type="GO" id="GO:0016020">
    <property type="term" value="C:membrane"/>
    <property type="evidence" value="ECO:0007669"/>
    <property type="project" value="TreeGrafter"/>
</dbReference>
<dbReference type="GO" id="GO:0005615">
    <property type="term" value="C:extracellular space"/>
    <property type="evidence" value="ECO:0007669"/>
    <property type="project" value="TreeGrafter"/>
</dbReference>
<dbReference type="GO" id="GO:0008270">
    <property type="term" value="F:zinc ion binding"/>
    <property type="evidence" value="ECO:0007669"/>
    <property type="project" value="InterPro"/>
</dbReference>
<dbReference type="InterPro" id="IPR027268">
    <property type="entry name" value="Peptidase_M4/M1_CTD_sf"/>
</dbReference>
<dbReference type="SUPFAM" id="SSF55486">
    <property type="entry name" value="Metalloproteases ('zincins'), catalytic domain"/>
    <property type="match status" value="1"/>
</dbReference>
<dbReference type="Pfam" id="PF01433">
    <property type="entry name" value="Peptidase_M1"/>
    <property type="match status" value="1"/>
</dbReference>
<dbReference type="Gene3D" id="1.10.390.10">
    <property type="entry name" value="Neutral Protease Domain 2"/>
    <property type="match status" value="1"/>
</dbReference>
<evidence type="ECO:0000313" key="4">
    <source>
        <dbReference type="Proteomes" id="UP000293952"/>
    </source>
</evidence>
<dbReference type="InterPro" id="IPR050344">
    <property type="entry name" value="Peptidase_M1_aminopeptidases"/>
</dbReference>
<evidence type="ECO:0000259" key="2">
    <source>
        <dbReference type="Pfam" id="PF01433"/>
    </source>
</evidence>
<dbReference type="EMBL" id="SETE01000006">
    <property type="protein sequence ID" value="RYM32613.1"/>
    <property type="molecule type" value="Genomic_DNA"/>
</dbReference>
<evidence type="ECO:0000256" key="1">
    <source>
        <dbReference type="SAM" id="MobiDB-lite"/>
    </source>
</evidence>
<protein>
    <submittedName>
        <fullName evidence="3">M1 family peptidase</fullName>
    </submittedName>
</protein>
<dbReference type="GO" id="GO:0042277">
    <property type="term" value="F:peptide binding"/>
    <property type="evidence" value="ECO:0007669"/>
    <property type="project" value="TreeGrafter"/>
</dbReference>
<gene>
    <name evidence="3" type="ORF">ERX46_14670</name>
</gene>
<dbReference type="InterPro" id="IPR014782">
    <property type="entry name" value="Peptidase_M1_dom"/>
</dbReference>
<dbReference type="CDD" id="cd09604">
    <property type="entry name" value="M1_APN_like"/>
    <property type="match status" value="1"/>
</dbReference>